<evidence type="ECO:0000313" key="5">
    <source>
        <dbReference type="Proteomes" id="UP000655868"/>
    </source>
</evidence>
<keyword evidence="2" id="KW-0812">Transmembrane</keyword>
<dbReference type="Pfam" id="PF21946">
    <property type="entry name" value="LppM"/>
    <property type="match status" value="1"/>
</dbReference>
<feature type="compositionally biased region" description="Pro residues" evidence="1">
    <location>
        <begin position="272"/>
        <end position="291"/>
    </location>
</feature>
<comment type="caution">
    <text evidence="4">The sequence shown here is derived from an EMBL/GenBank/DDBJ whole genome shotgun (WGS) entry which is preliminary data.</text>
</comment>
<evidence type="ECO:0000256" key="2">
    <source>
        <dbReference type="SAM" id="Phobius"/>
    </source>
</evidence>
<reference evidence="4" key="1">
    <citation type="submission" date="2020-12" db="EMBL/GenBank/DDBJ databases">
        <title>Antrihabitans popcorni sp. nov. and Antrihabitans auranticaus sp. nov., isolated from a larva cave.</title>
        <authorList>
            <person name="Lee S.D."/>
            <person name="Kim I.S."/>
        </authorList>
    </citation>
    <scope>NUCLEOTIDE SEQUENCE</scope>
    <source>
        <strain evidence="4">YC3-6</strain>
    </source>
</reference>
<keyword evidence="2" id="KW-0472">Membrane</keyword>
<protein>
    <recommendedName>
        <fullName evidence="3">LppM domain-containing protein</fullName>
    </recommendedName>
</protein>
<dbReference type="Proteomes" id="UP000655868">
    <property type="component" value="Unassembled WGS sequence"/>
</dbReference>
<name>A0A934U3H1_9NOCA</name>
<dbReference type="InterPro" id="IPR053807">
    <property type="entry name" value="LppM"/>
</dbReference>
<dbReference type="EMBL" id="JAEMNV010000003">
    <property type="protein sequence ID" value="MBJ8339675.1"/>
    <property type="molecule type" value="Genomic_DNA"/>
</dbReference>
<feature type="transmembrane region" description="Helical" evidence="2">
    <location>
        <begin position="196"/>
        <end position="218"/>
    </location>
</feature>
<organism evidence="4 5">
    <name type="scientific">Antrihabitans stalagmiti</name>
    <dbReference type="NCBI Taxonomy" id="2799499"/>
    <lineage>
        <taxon>Bacteria</taxon>
        <taxon>Bacillati</taxon>
        <taxon>Actinomycetota</taxon>
        <taxon>Actinomycetes</taxon>
        <taxon>Mycobacteriales</taxon>
        <taxon>Nocardiaceae</taxon>
        <taxon>Antrihabitans</taxon>
    </lineage>
</organism>
<accession>A0A934U3H1</accession>
<keyword evidence="5" id="KW-1185">Reference proteome</keyword>
<proteinExistence type="predicted"/>
<dbReference type="RefSeq" id="WP_199704396.1">
    <property type="nucleotide sequence ID" value="NZ_JAEMNV010000003.1"/>
</dbReference>
<evidence type="ECO:0000259" key="3">
    <source>
        <dbReference type="Pfam" id="PF21946"/>
    </source>
</evidence>
<feature type="compositionally biased region" description="Low complexity" evidence="1">
    <location>
        <begin position="261"/>
        <end position="271"/>
    </location>
</feature>
<dbReference type="AlphaFoldDB" id="A0A934U3H1"/>
<gene>
    <name evidence="4" type="ORF">JGU71_12330</name>
</gene>
<feature type="region of interest" description="Disordered" evidence="1">
    <location>
        <begin position="223"/>
        <end position="291"/>
    </location>
</feature>
<keyword evidence="2" id="KW-1133">Transmembrane helix</keyword>
<feature type="domain" description="LppM" evidence="3">
    <location>
        <begin position="12"/>
        <end position="184"/>
    </location>
</feature>
<sequence>MAFVLSGCIHATIDATVSSDDTVSGTVEFALKDEYISILPGGSEEFRKEISADGCDIPGAEVEPYEEAGFTGVKCTFDKVPLADFNGMSGEEGSDTEDLTLTREGDKFILKGTLDLTEEASGGAPVDPSEPDFSEALKDAEVEFKFTFPGKVESTTGVKSNNDRTVTFTPNDEGKADIQATASAIESGSDANITKIVILVAAIVAGVLLVLLALVLLLKKRNKSKNPPQSGYGPPPAGGYTQAPPGSAGYGGYNPTPFPQQPGGYNPQQPGGYPPQPPQQPGPYNPPPPQQ</sequence>
<evidence type="ECO:0000313" key="4">
    <source>
        <dbReference type="EMBL" id="MBJ8339675.1"/>
    </source>
</evidence>
<evidence type="ECO:0000256" key="1">
    <source>
        <dbReference type="SAM" id="MobiDB-lite"/>
    </source>
</evidence>